<dbReference type="Proteomes" id="UP000789423">
    <property type="component" value="Unassembled WGS sequence"/>
</dbReference>
<evidence type="ECO:0000313" key="1">
    <source>
        <dbReference type="EMBL" id="CAG9615142.1"/>
    </source>
</evidence>
<reference evidence="1 2" key="1">
    <citation type="submission" date="2021-10" db="EMBL/GenBank/DDBJ databases">
        <authorList>
            <person name="Criscuolo A."/>
        </authorList>
    </citation>
    <scope>NUCLEOTIDE SEQUENCE [LARGE SCALE GENOMIC DNA]</scope>
    <source>
        <strain evidence="2">CIP 111899</strain>
    </source>
</reference>
<keyword evidence="2" id="KW-1185">Reference proteome</keyword>
<dbReference type="EMBL" id="CAKJTI010000063">
    <property type="protein sequence ID" value="CAG9615142.1"/>
    <property type="molecule type" value="Genomic_DNA"/>
</dbReference>
<protein>
    <recommendedName>
        <fullName evidence="3">WYL domain-containing protein</fullName>
    </recommendedName>
</protein>
<evidence type="ECO:0000313" key="2">
    <source>
        <dbReference type="Proteomes" id="UP000789423"/>
    </source>
</evidence>
<evidence type="ECO:0008006" key="3">
    <source>
        <dbReference type="Google" id="ProtNLM"/>
    </source>
</evidence>
<accession>A0ABM8YH61</accession>
<sequence length="111" mass="12543">MQRDFPEPIPVDMTVTQWLKQTEILSKELTLQATLIKKGCKTLDPHPTGEWIQVNPNGTGVIKEKIKESDIPFIGGLFLSLGAEILIEKPPELIRFVREKALEVVSQYSEI</sequence>
<proteinExistence type="predicted"/>
<name>A0ABM8YH61_9BACI</name>
<organism evidence="1 2">
    <name type="scientific">Bacillus rhizoplanae</name>
    <dbReference type="NCBI Taxonomy" id="2880966"/>
    <lineage>
        <taxon>Bacteria</taxon>
        <taxon>Bacillati</taxon>
        <taxon>Bacillota</taxon>
        <taxon>Bacilli</taxon>
        <taxon>Bacillales</taxon>
        <taxon>Bacillaceae</taxon>
        <taxon>Bacillus</taxon>
    </lineage>
</organism>
<gene>
    <name evidence="1" type="ORF">BACCIP111899_04378</name>
</gene>
<comment type="caution">
    <text evidence="1">The sequence shown here is derived from an EMBL/GenBank/DDBJ whole genome shotgun (WGS) entry which is preliminary data.</text>
</comment>